<gene>
    <name evidence="7" type="ORF">D3871_26845</name>
</gene>
<protein>
    <submittedName>
        <fullName evidence="7">MFS transporter</fullName>
    </submittedName>
</protein>
<feature type="transmembrane region" description="Helical" evidence="5">
    <location>
        <begin position="176"/>
        <end position="195"/>
    </location>
</feature>
<feature type="transmembrane region" description="Helical" evidence="5">
    <location>
        <begin position="21"/>
        <end position="44"/>
    </location>
</feature>
<proteinExistence type="predicted"/>
<evidence type="ECO:0000256" key="1">
    <source>
        <dbReference type="ARBA" id="ARBA00004141"/>
    </source>
</evidence>
<feature type="transmembrane region" description="Helical" evidence="5">
    <location>
        <begin position="346"/>
        <end position="367"/>
    </location>
</feature>
<feature type="transmembrane region" description="Helical" evidence="5">
    <location>
        <begin position="379"/>
        <end position="402"/>
    </location>
</feature>
<feature type="domain" description="Major facilitator superfamily (MFS) profile" evidence="6">
    <location>
        <begin position="21"/>
        <end position="434"/>
    </location>
</feature>
<feature type="transmembrane region" description="Helical" evidence="5">
    <location>
        <begin position="56"/>
        <end position="79"/>
    </location>
</feature>
<dbReference type="Gene3D" id="1.20.1250.20">
    <property type="entry name" value="MFS general substrate transporter like domains"/>
    <property type="match status" value="1"/>
</dbReference>
<evidence type="ECO:0000313" key="8">
    <source>
        <dbReference type="Proteomes" id="UP000265955"/>
    </source>
</evidence>
<dbReference type="PROSITE" id="PS50850">
    <property type="entry name" value="MFS"/>
    <property type="match status" value="1"/>
</dbReference>
<keyword evidence="2 5" id="KW-0812">Transmembrane</keyword>
<dbReference type="InterPro" id="IPR020846">
    <property type="entry name" value="MFS_dom"/>
</dbReference>
<dbReference type="GO" id="GO:0005886">
    <property type="term" value="C:plasma membrane"/>
    <property type="evidence" value="ECO:0007669"/>
    <property type="project" value="TreeGrafter"/>
</dbReference>
<dbReference type="Pfam" id="PF07690">
    <property type="entry name" value="MFS_1"/>
    <property type="match status" value="1"/>
</dbReference>
<dbReference type="PANTHER" id="PTHR23508:SF10">
    <property type="entry name" value="CARBOXYLIC ACID TRANSPORTER PROTEIN HOMOLOG"/>
    <property type="match status" value="1"/>
</dbReference>
<feature type="transmembrane region" description="Helical" evidence="5">
    <location>
        <begin position="320"/>
        <end position="340"/>
    </location>
</feature>
<name>A0A3A3FFW6_9BURK</name>
<keyword evidence="3 5" id="KW-1133">Transmembrane helix</keyword>
<evidence type="ECO:0000256" key="2">
    <source>
        <dbReference type="ARBA" id="ARBA00022692"/>
    </source>
</evidence>
<dbReference type="SUPFAM" id="SSF103473">
    <property type="entry name" value="MFS general substrate transporter"/>
    <property type="match status" value="1"/>
</dbReference>
<feature type="transmembrane region" description="Helical" evidence="5">
    <location>
        <begin position="291"/>
        <end position="313"/>
    </location>
</feature>
<sequence>MRIDVTEKKEVVRLNGFHYRVLTLCTLLMFFDGFDLIAASYVAGDIARQLSLSPQQLGISFSAAVVGGVLGAVCIGLLGDRWGRRPAAILSCLIFGIGTVATAWSDSYATLLGWRFIAGIGLGGATPIALSMGADFGPKRLKGTLSLVMYCGFILGGLAAGAVSAATASALGWKGLFLIGGGMTLLLVPFFVLWLPESLEVLVRQGRKAQVALTLRRLSPGFVPLADDEYVIETDTSSKGARLSSLFLENRAAVTVMLWATFFFTFLALYFYANWLPTLLREMGLTPDQAIAATVAGQVGNLCCAVFFARLIMKRPVYNVLGLTYIGAAPMFWVIATIGGNFDYQLVANLIGGGLLAGSLGCLYALAPLAYPSDIRTTGSGWAIGVGRIGAILGPMLAGYLLSKGWSAAELFQLSGIPPLIAGGLCIMLGARLSRARGASMAKVGAAL</sequence>
<comment type="subcellular location">
    <subcellularLocation>
        <location evidence="1">Membrane</location>
        <topology evidence="1">Multi-pass membrane protein</topology>
    </subcellularLocation>
</comment>
<feature type="transmembrane region" description="Helical" evidence="5">
    <location>
        <begin position="147"/>
        <end position="170"/>
    </location>
</feature>
<dbReference type="OrthoDB" id="7066727at2"/>
<comment type="caution">
    <text evidence="7">The sequence shown here is derived from an EMBL/GenBank/DDBJ whole genome shotgun (WGS) entry which is preliminary data.</text>
</comment>
<feature type="transmembrane region" description="Helical" evidence="5">
    <location>
        <begin position="116"/>
        <end position="135"/>
    </location>
</feature>
<dbReference type="RefSeq" id="WP_119772138.1">
    <property type="nucleotide sequence ID" value="NZ_QYUO01000003.1"/>
</dbReference>
<keyword evidence="4 5" id="KW-0472">Membrane</keyword>
<accession>A0A3A3FFW6</accession>
<evidence type="ECO:0000256" key="4">
    <source>
        <dbReference type="ARBA" id="ARBA00023136"/>
    </source>
</evidence>
<feature type="transmembrane region" description="Helical" evidence="5">
    <location>
        <begin position="414"/>
        <end position="433"/>
    </location>
</feature>
<keyword evidence="8" id="KW-1185">Reference proteome</keyword>
<dbReference type="PANTHER" id="PTHR23508">
    <property type="entry name" value="CARBOXYLIC ACID TRANSPORTER PROTEIN HOMOLOG"/>
    <property type="match status" value="1"/>
</dbReference>
<organism evidence="7 8">
    <name type="scientific">Noviherbaspirillum saxi</name>
    <dbReference type="NCBI Taxonomy" id="2320863"/>
    <lineage>
        <taxon>Bacteria</taxon>
        <taxon>Pseudomonadati</taxon>
        <taxon>Pseudomonadota</taxon>
        <taxon>Betaproteobacteria</taxon>
        <taxon>Burkholderiales</taxon>
        <taxon>Oxalobacteraceae</taxon>
        <taxon>Noviherbaspirillum</taxon>
    </lineage>
</organism>
<evidence type="ECO:0000313" key="7">
    <source>
        <dbReference type="EMBL" id="RJF92251.1"/>
    </source>
</evidence>
<dbReference type="AlphaFoldDB" id="A0A3A3FFW6"/>
<feature type="transmembrane region" description="Helical" evidence="5">
    <location>
        <begin position="252"/>
        <end position="271"/>
    </location>
</feature>
<evidence type="ECO:0000259" key="6">
    <source>
        <dbReference type="PROSITE" id="PS50850"/>
    </source>
</evidence>
<dbReference type="GO" id="GO:0046943">
    <property type="term" value="F:carboxylic acid transmembrane transporter activity"/>
    <property type="evidence" value="ECO:0007669"/>
    <property type="project" value="TreeGrafter"/>
</dbReference>
<feature type="transmembrane region" description="Helical" evidence="5">
    <location>
        <begin position="86"/>
        <end position="104"/>
    </location>
</feature>
<reference evidence="8" key="1">
    <citation type="submission" date="2018-09" db="EMBL/GenBank/DDBJ databases">
        <authorList>
            <person name="Zhu H."/>
        </authorList>
    </citation>
    <scope>NUCLEOTIDE SEQUENCE [LARGE SCALE GENOMIC DNA]</scope>
    <source>
        <strain evidence="8">K1R23-30</strain>
    </source>
</reference>
<dbReference type="InterPro" id="IPR036259">
    <property type="entry name" value="MFS_trans_sf"/>
</dbReference>
<dbReference type="EMBL" id="QYUO01000003">
    <property type="protein sequence ID" value="RJF92251.1"/>
    <property type="molecule type" value="Genomic_DNA"/>
</dbReference>
<dbReference type="Proteomes" id="UP000265955">
    <property type="component" value="Unassembled WGS sequence"/>
</dbReference>
<evidence type="ECO:0000256" key="3">
    <source>
        <dbReference type="ARBA" id="ARBA00022989"/>
    </source>
</evidence>
<evidence type="ECO:0000256" key="5">
    <source>
        <dbReference type="SAM" id="Phobius"/>
    </source>
</evidence>
<dbReference type="InterPro" id="IPR011701">
    <property type="entry name" value="MFS"/>
</dbReference>